<evidence type="ECO:0000256" key="2">
    <source>
        <dbReference type="ARBA" id="ARBA00011233"/>
    </source>
</evidence>
<name>A0A1E3FS00_9BURK</name>
<keyword evidence="3" id="KW-0813">Transport</keyword>
<dbReference type="CDD" id="cd00342">
    <property type="entry name" value="gram_neg_porins"/>
    <property type="match status" value="1"/>
</dbReference>
<dbReference type="InterPro" id="IPR002299">
    <property type="entry name" value="Porin_Neis"/>
</dbReference>
<organism evidence="13 16">
    <name type="scientific">Burkholderia contaminans</name>
    <dbReference type="NCBI Taxonomy" id="488447"/>
    <lineage>
        <taxon>Bacteria</taxon>
        <taxon>Pseudomonadati</taxon>
        <taxon>Pseudomonadota</taxon>
        <taxon>Betaproteobacteria</taxon>
        <taxon>Burkholderiales</taxon>
        <taxon>Burkholderiaceae</taxon>
        <taxon>Burkholderia</taxon>
        <taxon>Burkholderia cepacia complex</taxon>
    </lineage>
</organism>
<dbReference type="InterPro" id="IPR050298">
    <property type="entry name" value="Gram-neg_bact_OMP"/>
</dbReference>
<evidence type="ECO:0000256" key="10">
    <source>
        <dbReference type="ARBA" id="ARBA00023237"/>
    </source>
</evidence>
<dbReference type="PANTHER" id="PTHR34501">
    <property type="entry name" value="PROTEIN YDDL-RELATED"/>
    <property type="match status" value="1"/>
</dbReference>
<keyword evidence="17" id="KW-1185">Reference proteome</keyword>
<dbReference type="GO" id="GO:0034220">
    <property type="term" value="P:monoatomic ion transmembrane transport"/>
    <property type="evidence" value="ECO:0007669"/>
    <property type="project" value="InterPro"/>
</dbReference>
<dbReference type="Proteomes" id="UP000664048">
    <property type="component" value="Unassembled WGS sequence"/>
</dbReference>
<evidence type="ECO:0000256" key="5">
    <source>
        <dbReference type="ARBA" id="ARBA00022692"/>
    </source>
</evidence>
<keyword evidence="9" id="KW-0472">Membrane</keyword>
<keyword evidence="4" id="KW-1134">Transmembrane beta strand</keyword>
<dbReference type="GO" id="GO:0009279">
    <property type="term" value="C:cell outer membrane"/>
    <property type="evidence" value="ECO:0007669"/>
    <property type="project" value="UniProtKB-SubCell"/>
</dbReference>
<dbReference type="Proteomes" id="UP000611459">
    <property type="component" value="Unassembled WGS sequence"/>
</dbReference>
<evidence type="ECO:0000313" key="14">
    <source>
        <dbReference type="EMBL" id="MBO1835448.1"/>
    </source>
</evidence>
<feature type="signal peptide" evidence="11">
    <location>
        <begin position="1"/>
        <end position="31"/>
    </location>
</feature>
<evidence type="ECO:0000256" key="3">
    <source>
        <dbReference type="ARBA" id="ARBA00022448"/>
    </source>
</evidence>
<keyword evidence="7" id="KW-0406">Ion transport</keyword>
<evidence type="ECO:0000313" key="15">
    <source>
        <dbReference type="EMBL" id="WFN22734.1"/>
    </source>
</evidence>
<accession>A0A1E3FS00</accession>
<dbReference type="Pfam" id="PF13609">
    <property type="entry name" value="Porin_4"/>
    <property type="match status" value="1"/>
</dbReference>
<reference evidence="15 18" key="3">
    <citation type="submission" date="2021-12" db="EMBL/GenBank/DDBJ databases">
        <title>Genomic and phenotypic characterization of three Burkholderia contaminans isolates recovered from different sources.</title>
        <authorList>
            <person name="Lopez De Volder A."/>
            <person name="Fan Y."/>
            <person name="Nunvar J."/>
            <person name="Herrera T."/>
            <person name="Timp W."/>
            <person name="Degrossi J."/>
        </authorList>
    </citation>
    <scope>NUCLEOTIDE SEQUENCE [LARGE SCALE GENOMIC DNA]</scope>
    <source>
        <strain evidence="15 18">LMG 23361</strain>
    </source>
</reference>
<evidence type="ECO:0000256" key="11">
    <source>
        <dbReference type="SAM" id="SignalP"/>
    </source>
</evidence>
<evidence type="ECO:0000256" key="6">
    <source>
        <dbReference type="ARBA" id="ARBA00022729"/>
    </source>
</evidence>
<dbReference type="EMBL" id="JAGEMX010000031">
    <property type="protein sequence ID" value="MBO1835448.1"/>
    <property type="molecule type" value="Genomic_DNA"/>
</dbReference>
<reference evidence="14 17" key="2">
    <citation type="submission" date="2021-03" db="EMBL/GenBank/DDBJ databases">
        <title>Clinical course, treatment and visual outcome of an outbreak of Burkholderia contaminans endophthalmitis following cataract surgery.</title>
        <authorList>
            <person name="Lind C."/>
            <person name="Olsen K."/>
            <person name="Angelsen N.K."/>
            <person name="Krefting E.A."/>
            <person name="Fossen K."/>
            <person name="Gravningen K."/>
            <person name="Depoorter E."/>
            <person name="Vandamme P."/>
            <person name="Bertelsen G."/>
        </authorList>
    </citation>
    <scope>NUCLEOTIDE SEQUENCE [LARGE SCALE GENOMIC DNA]</scope>
    <source>
        <strain evidence="14 17">51242556</strain>
    </source>
</reference>
<keyword evidence="8" id="KW-0626">Porin</keyword>
<evidence type="ECO:0000313" key="16">
    <source>
        <dbReference type="Proteomes" id="UP000611459"/>
    </source>
</evidence>
<comment type="subunit">
    <text evidence="2">Homotrimer.</text>
</comment>
<dbReference type="GO" id="GO:0046930">
    <property type="term" value="C:pore complex"/>
    <property type="evidence" value="ECO:0007669"/>
    <property type="project" value="UniProtKB-KW"/>
</dbReference>
<dbReference type="AlphaFoldDB" id="A0A1E3FS00"/>
<feature type="domain" description="Porin" evidence="12">
    <location>
        <begin position="20"/>
        <end position="366"/>
    </location>
</feature>
<keyword evidence="6 11" id="KW-0732">Signal</keyword>
<dbReference type="OrthoDB" id="6975458at2"/>
<evidence type="ECO:0000313" key="18">
    <source>
        <dbReference type="Proteomes" id="UP001220209"/>
    </source>
</evidence>
<dbReference type="EMBL" id="CP090642">
    <property type="protein sequence ID" value="WFN22734.1"/>
    <property type="molecule type" value="Genomic_DNA"/>
</dbReference>
<evidence type="ECO:0000259" key="12">
    <source>
        <dbReference type="Pfam" id="PF13609"/>
    </source>
</evidence>
<sequence length="410" mass="42615">MKACLFDLACHGGRGGAIAVAAMLVCGSSYAQSSVTLYGVIDTGITYVNNQQQSVAGGVAGKQAWSMTSGNVAPTTLGFKGTESLGGGYNAVFDLRNYFLSNNGALFEQNALFDATAIVGIQSDRWGTLTLGRQFDSYTDALGPFAVSNTWAGPAGAHFGDIDNLNAAFNVNNAVKYLSPSFSGLSFGGTFSFGNQAGAFATNRAWALAINYSNGPFSAAAGYLSMRNPLTAGLRGEAAYIGELSCGQSPSSYCGMHDSDELRTFGAGASYAFDKLTLSATVTQATLLGSRYLTAIAGPVSDIRFDTAEASALYNVTPALQAGIAYSYTLAKISATDSRTDIHKVSVGSIYNLSKRTALYATVNYEKMAGDGLGIDPLTGAMRNYAQLAYVGSANASSQVAVSVGIKHTF</sequence>
<evidence type="ECO:0000256" key="9">
    <source>
        <dbReference type="ARBA" id="ARBA00023136"/>
    </source>
</evidence>
<dbReference type="EMBL" id="JAENIB010000049">
    <property type="protein sequence ID" value="MBK1936134.1"/>
    <property type="molecule type" value="Genomic_DNA"/>
</dbReference>
<evidence type="ECO:0000256" key="1">
    <source>
        <dbReference type="ARBA" id="ARBA00004571"/>
    </source>
</evidence>
<dbReference type="InterPro" id="IPR033900">
    <property type="entry name" value="Gram_neg_porin_domain"/>
</dbReference>
<dbReference type="GeneID" id="93195488"/>
<dbReference type="Gene3D" id="2.40.160.10">
    <property type="entry name" value="Porin"/>
    <property type="match status" value="1"/>
</dbReference>
<comment type="subcellular location">
    <subcellularLocation>
        <location evidence="1">Cell outer membrane</location>
        <topology evidence="1">Multi-pass membrane protein</topology>
    </subcellularLocation>
</comment>
<dbReference type="Proteomes" id="UP001220209">
    <property type="component" value="Chromosome 3"/>
</dbReference>
<proteinExistence type="predicted"/>
<dbReference type="InterPro" id="IPR023614">
    <property type="entry name" value="Porin_dom_sf"/>
</dbReference>
<dbReference type="PANTHER" id="PTHR34501:SF9">
    <property type="entry name" value="MAJOR OUTER MEMBRANE PROTEIN P.IA"/>
    <property type="match status" value="1"/>
</dbReference>
<evidence type="ECO:0000313" key="13">
    <source>
        <dbReference type="EMBL" id="MBK1936134.1"/>
    </source>
</evidence>
<feature type="chain" id="PRO_5044557090" evidence="11">
    <location>
        <begin position="32"/>
        <end position="410"/>
    </location>
</feature>
<evidence type="ECO:0000256" key="8">
    <source>
        <dbReference type="ARBA" id="ARBA00023114"/>
    </source>
</evidence>
<dbReference type="PRINTS" id="PR00182">
    <property type="entry name" value="ECOLNEIPORIN"/>
</dbReference>
<dbReference type="GO" id="GO:0015288">
    <property type="term" value="F:porin activity"/>
    <property type="evidence" value="ECO:0007669"/>
    <property type="project" value="UniProtKB-KW"/>
</dbReference>
<evidence type="ECO:0000256" key="4">
    <source>
        <dbReference type="ARBA" id="ARBA00022452"/>
    </source>
</evidence>
<keyword evidence="5" id="KW-0812">Transmembrane</keyword>
<keyword evidence="10" id="KW-0998">Cell outer membrane</keyword>
<reference evidence="13" key="1">
    <citation type="submission" date="2021-01" db="EMBL/GenBank/DDBJ databases">
        <title>Outbreak of Burkholderia contaminns endophthalmitis traced to a clinical ventilation system.</title>
        <authorList>
            <person name="Lipuma J."/>
            <person name="Spilker T."/>
            <person name="Kratholm J."/>
        </authorList>
    </citation>
    <scope>NUCLEOTIDE SEQUENCE</scope>
    <source>
        <strain evidence="13">HI4954</strain>
    </source>
</reference>
<dbReference type="PRINTS" id="PR00184">
    <property type="entry name" value="NEISSPPORIN"/>
</dbReference>
<dbReference type="RefSeq" id="WP_046196806.1">
    <property type="nucleotide sequence ID" value="NZ_AP018359.1"/>
</dbReference>
<evidence type="ECO:0000256" key="7">
    <source>
        <dbReference type="ARBA" id="ARBA00023065"/>
    </source>
</evidence>
<protein>
    <submittedName>
        <fullName evidence="13">Porin</fullName>
    </submittedName>
</protein>
<dbReference type="SUPFAM" id="SSF56935">
    <property type="entry name" value="Porins"/>
    <property type="match status" value="1"/>
</dbReference>
<dbReference type="InterPro" id="IPR001702">
    <property type="entry name" value="Porin_Gram-ve"/>
</dbReference>
<gene>
    <name evidence="14" type="ORF">J4M89_39315</name>
    <name evidence="13" type="ORF">JIN94_40335</name>
    <name evidence="15" type="ORF">LXE91_32730</name>
</gene>
<evidence type="ECO:0000313" key="17">
    <source>
        <dbReference type="Proteomes" id="UP000664048"/>
    </source>
</evidence>